<evidence type="ECO:0000313" key="11">
    <source>
        <dbReference type="Proteomes" id="UP001161247"/>
    </source>
</evidence>
<dbReference type="Proteomes" id="UP001161247">
    <property type="component" value="Unassembled WGS sequence"/>
</dbReference>
<dbReference type="Gene3D" id="2.160.20.10">
    <property type="entry name" value="Single-stranded right-handed beta-helix, Pectin lyase-like"/>
    <property type="match status" value="2"/>
</dbReference>
<keyword evidence="4 8" id="KW-0479">Metal-binding</keyword>
<dbReference type="InterPro" id="IPR011050">
    <property type="entry name" value="Pectin_lyase_fold/virulence"/>
</dbReference>
<evidence type="ECO:0000256" key="3">
    <source>
        <dbReference type="ARBA" id="ARBA00012272"/>
    </source>
</evidence>
<organism evidence="10 11">
    <name type="scientific">Oldenlandia corymbosa var. corymbosa</name>
    <dbReference type="NCBI Taxonomy" id="529605"/>
    <lineage>
        <taxon>Eukaryota</taxon>
        <taxon>Viridiplantae</taxon>
        <taxon>Streptophyta</taxon>
        <taxon>Embryophyta</taxon>
        <taxon>Tracheophyta</taxon>
        <taxon>Spermatophyta</taxon>
        <taxon>Magnoliopsida</taxon>
        <taxon>eudicotyledons</taxon>
        <taxon>Gunneridae</taxon>
        <taxon>Pentapetalae</taxon>
        <taxon>asterids</taxon>
        <taxon>lamiids</taxon>
        <taxon>Gentianales</taxon>
        <taxon>Rubiaceae</taxon>
        <taxon>Rubioideae</taxon>
        <taxon>Spermacoceae</taxon>
        <taxon>Hedyotis-Oldenlandia complex</taxon>
        <taxon>Oldenlandia</taxon>
    </lineage>
</organism>
<dbReference type="PRINTS" id="PR00807">
    <property type="entry name" value="AMBALLERGEN"/>
</dbReference>
<dbReference type="SMART" id="SM00656">
    <property type="entry name" value="Amb_all"/>
    <property type="match status" value="1"/>
</dbReference>
<reference evidence="10" key="1">
    <citation type="submission" date="2023-03" db="EMBL/GenBank/DDBJ databases">
        <authorList>
            <person name="Julca I."/>
        </authorList>
    </citation>
    <scope>NUCLEOTIDE SEQUENCE</scope>
</reference>
<evidence type="ECO:0000256" key="5">
    <source>
        <dbReference type="ARBA" id="ARBA00022729"/>
    </source>
</evidence>
<dbReference type="SUPFAM" id="SSF51126">
    <property type="entry name" value="Pectin lyase-like"/>
    <property type="match status" value="1"/>
</dbReference>
<proteinExistence type="inferred from homology"/>
<keyword evidence="6 8" id="KW-0106">Calcium</keyword>
<evidence type="ECO:0000259" key="9">
    <source>
        <dbReference type="SMART" id="SM00656"/>
    </source>
</evidence>
<dbReference type="AlphaFoldDB" id="A0AAV1BU52"/>
<evidence type="ECO:0000256" key="8">
    <source>
        <dbReference type="RuleBase" id="RU361123"/>
    </source>
</evidence>
<evidence type="ECO:0000256" key="4">
    <source>
        <dbReference type="ARBA" id="ARBA00022723"/>
    </source>
</evidence>
<name>A0AAV1BU52_OLDCO</name>
<keyword evidence="5" id="KW-0732">Signal</keyword>
<evidence type="ECO:0000256" key="2">
    <source>
        <dbReference type="ARBA" id="ARBA00005220"/>
    </source>
</evidence>
<keyword evidence="11" id="KW-1185">Reference proteome</keyword>
<comment type="pathway">
    <text evidence="2 8">Glycan metabolism; pectin degradation; 2-dehydro-3-deoxy-D-gluconate from pectin: step 2/5.</text>
</comment>
<sequence length="213" mass="23402">MNVIDSCWRSNPKWYSKGFGNGALGGKNGAIYVVIDPSDDPVNPKPGTLRYGATRFEPLLIIFGRDMIITLKNELVVNSLSMICKPGKQGMVRSSPTSVEHRFGGDGDGIAVFGSSIVMLIGHQDGFRRDKVIEVAVAFNHFGPGLTCRMPRVRYGYAHVANDKYDPWAEYAIGGSSNPTIMSEGNYFLASNNPSSKQVLNIMHLFTYGEREC</sequence>
<dbReference type="InterPro" id="IPR012334">
    <property type="entry name" value="Pectin_lyas_fold"/>
</dbReference>
<dbReference type="InterPro" id="IPR018082">
    <property type="entry name" value="AmbAllergen"/>
</dbReference>
<comment type="cofactor">
    <cofactor evidence="8">
        <name>Ca(2+)</name>
        <dbReference type="ChEBI" id="CHEBI:29108"/>
    </cofactor>
    <text evidence="8">Binds 1 Ca(2+) ion. Required for its activity.</text>
</comment>
<evidence type="ECO:0000313" key="10">
    <source>
        <dbReference type="EMBL" id="CAI9086819.1"/>
    </source>
</evidence>
<evidence type="ECO:0000256" key="1">
    <source>
        <dbReference type="ARBA" id="ARBA00000695"/>
    </source>
</evidence>
<dbReference type="Pfam" id="PF00544">
    <property type="entry name" value="Pectate_lyase_4"/>
    <property type="match status" value="1"/>
</dbReference>
<comment type="similarity">
    <text evidence="8">Belongs to the polysaccharide lyase 1 family.</text>
</comment>
<protein>
    <recommendedName>
        <fullName evidence="3 8">Pectate lyase</fullName>
        <ecNumber evidence="3 8">4.2.2.2</ecNumber>
    </recommendedName>
</protein>
<dbReference type="InterPro" id="IPR045032">
    <property type="entry name" value="PEL"/>
</dbReference>
<dbReference type="EC" id="4.2.2.2" evidence="3 8"/>
<comment type="catalytic activity">
    <reaction evidence="1 8">
        <text>Eliminative cleavage of (1-&gt;4)-alpha-D-galacturonan to give oligosaccharides with 4-deoxy-alpha-D-galact-4-enuronosyl groups at their non-reducing ends.</text>
        <dbReference type="EC" id="4.2.2.2"/>
    </reaction>
</comment>
<dbReference type="GO" id="GO:0030570">
    <property type="term" value="F:pectate lyase activity"/>
    <property type="evidence" value="ECO:0007669"/>
    <property type="project" value="UniProtKB-EC"/>
</dbReference>
<comment type="caution">
    <text evidence="10">The sequence shown here is derived from an EMBL/GenBank/DDBJ whole genome shotgun (WGS) entry which is preliminary data.</text>
</comment>
<dbReference type="PANTHER" id="PTHR31683">
    <property type="entry name" value="PECTATE LYASE 18-RELATED"/>
    <property type="match status" value="1"/>
</dbReference>
<keyword evidence="7 8" id="KW-0456">Lyase</keyword>
<dbReference type="PANTHER" id="PTHR31683:SF143">
    <property type="entry name" value="PECTATE LYASE"/>
    <property type="match status" value="1"/>
</dbReference>
<accession>A0AAV1BU52</accession>
<dbReference type="GO" id="GO:0046872">
    <property type="term" value="F:metal ion binding"/>
    <property type="evidence" value="ECO:0007669"/>
    <property type="project" value="UniProtKB-KW"/>
</dbReference>
<dbReference type="EMBL" id="CATKSE010000001">
    <property type="protein sequence ID" value="CAI9086819.1"/>
    <property type="molecule type" value="Genomic_DNA"/>
</dbReference>
<gene>
    <name evidence="10" type="ORF">OLC1_LOCUS24810</name>
</gene>
<feature type="domain" description="Pectate lyase" evidence="9">
    <location>
        <begin position="34"/>
        <end position="194"/>
    </location>
</feature>
<evidence type="ECO:0000256" key="7">
    <source>
        <dbReference type="ARBA" id="ARBA00023239"/>
    </source>
</evidence>
<dbReference type="InterPro" id="IPR002022">
    <property type="entry name" value="Pec_lyase"/>
</dbReference>
<evidence type="ECO:0000256" key="6">
    <source>
        <dbReference type="ARBA" id="ARBA00022837"/>
    </source>
</evidence>